<dbReference type="SMART" id="SM00421">
    <property type="entry name" value="HTH_LUXR"/>
    <property type="match status" value="1"/>
</dbReference>
<evidence type="ECO:0000256" key="3">
    <source>
        <dbReference type="ARBA" id="ARBA00023163"/>
    </source>
</evidence>
<dbReference type="Pfam" id="PF00196">
    <property type="entry name" value="GerE"/>
    <property type="match status" value="1"/>
</dbReference>
<evidence type="ECO:0000256" key="2">
    <source>
        <dbReference type="ARBA" id="ARBA00023125"/>
    </source>
</evidence>
<evidence type="ECO:0000313" key="5">
    <source>
        <dbReference type="EMBL" id="SFK98308.1"/>
    </source>
</evidence>
<dbReference type="GO" id="GO:0006355">
    <property type="term" value="P:regulation of DNA-templated transcription"/>
    <property type="evidence" value="ECO:0007669"/>
    <property type="project" value="InterPro"/>
</dbReference>
<accession>A0A1I4DXC0</accession>
<dbReference type="InterPro" id="IPR016032">
    <property type="entry name" value="Sig_transdc_resp-reg_C-effctor"/>
</dbReference>
<dbReference type="PROSITE" id="PS00622">
    <property type="entry name" value="HTH_LUXR_1"/>
    <property type="match status" value="1"/>
</dbReference>
<dbReference type="PANTHER" id="PTHR44688">
    <property type="entry name" value="DNA-BINDING TRANSCRIPTIONAL ACTIVATOR DEVR_DOSR"/>
    <property type="match status" value="1"/>
</dbReference>
<dbReference type="PRINTS" id="PR00038">
    <property type="entry name" value="HTHLUXR"/>
</dbReference>
<keyword evidence="1" id="KW-0805">Transcription regulation</keyword>
<dbReference type="CDD" id="cd06170">
    <property type="entry name" value="LuxR_C_like"/>
    <property type="match status" value="1"/>
</dbReference>
<dbReference type="AlphaFoldDB" id="A0A1I4DXC0"/>
<keyword evidence="3" id="KW-0804">Transcription</keyword>
<reference evidence="5 6" key="1">
    <citation type="submission" date="2016-10" db="EMBL/GenBank/DDBJ databases">
        <authorList>
            <person name="de Groot N.N."/>
        </authorList>
    </citation>
    <scope>NUCLEOTIDE SEQUENCE [LARGE SCALE GENOMIC DNA]</scope>
    <source>
        <strain evidence="5 6">DSM 45317</strain>
    </source>
</reference>
<gene>
    <name evidence="5" type="ORF">SAMN04488085_105116</name>
</gene>
<proteinExistence type="predicted"/>
<keyword evidence="2" id="KW-0238">DNA-binding</keyword>
<sequence length="315" mass="33448">MADICALVLVAETVAAVLCGEADVSDVLASLKGIVQFDTAMLSSFDPAGALHQPLAQVGYDDVVAAYAASGLRARPTSAQVLQPEGFRGIVTVPLFLEPGAKYTGQLVLRPRDEDGLTDEEHEVLVRLASLLARVADVRGPRPWVDEFLTRPTLDTAVVRGGQIERLRGDAAFRLCQSHPDLLRSAGRLIADGRIAASGYVSEADQWWRITLIRMAADLTGEATGVLVTAERQSSLPHGLTSRELDVLSLVARGASNSEIAEELAVSVRTITTHVERLFLKLGRPSRAGCAGLAEAQGLVRLGRPGGDSVPSGRS</sequence>
<evidence type="ECO:0000259" key="4">
    <source>
        <dbReference type="PROSITE" id="PS50043"/>
    </source>
</evidence>
<dbReference type="InParanoid" id="A0A1I4DXC0"/>
<dbReference type="PROSITE" id="PS50043">
    <property type="entry name" value="HTH_LUXR_2"/>
    <property type="match status" value="1"/>
</dbReference>
<organism evidence="5 6">
    <name type="scientific">Geodermatophilus ruber</name>
    <dbReference type="NCBI Taxonomy" id="504800"/>
    <lineage>
        <taxon>Bacteria</taxon>
        <taxon>Bacillati</taxon>
        <taxon>Actinomycetota</taxon>
        <taxon>Actinomycetes</taxon>
        <taxon>Geodermatophilales</taxon>
        <taxon>Geodermatophilaceae</taxon>
        <taxon>Geodermatophilus</taxon>
    </lineage>
</organism>
<dbReference type="Gene3D" id="1.10.10.10">
    <property type="entry name" value="Winged helix-like DNA-binding domain superfamily/Winged helix DNA-binding domain"/>
    <property type="match status" value="1"/>
</dbReference>
<dbReference type="SUPFAM" id="SSF46894">
    <property type="entry name" value="C-terminal effector domain of the bipartite response regulators"/>
    <property type="match status" value="1"/>
</dbReference>
<dbReference type="InterPro" id="IPR036388">
    <property type="entry name" value="WH-like_DNA-bd_sf"/>
</dbReference>
<keyword evidence="6" id="KW-1185">Reference proteome</keyword>
<protein>
    <submittedName>
        <fullName evidence="5">Regulatory protein, luxR family</fullName>
    </submittedName>
</protein>
<dbReference type="Proteomes" id="UP000199152">
    <property type="component" value="Unassembled WGS sequence"/>
</dbReference>
<dbReference type="PANTHER" id="PTHR44688:SF16">
    <property type="entry name" value="DNA-BINDING TRANSCRIPTIONAL ACTIVATOR DEVR_DOSR"/>
    <property type="match status" value="1"/>
</dbReference>
<evidence type="ECO:0000313" key="6">
    <source>
        <dbReference type="Proteomes" id="UP000199152"/>
    </source>
</evidence>
<feature type="domain" description="HTH luxR-type" evidence="4">
    <location>
        <begin position="233"/>
        <end position="298"/>
    </location>
</feature>
<dbReference type="EMBL" id="FOSW01000005">
    <property type="protein sequence ID" value="SFK98308.1"/>
    <property type="molecule type" value="Genomic_DNA"/>
</dbReference>
<dbReference type="STRING" id="504800.SAMN04488085_105116"/>
<evidence type="ECO:0000256" key="1">
    <source>
        <dbReference type="ARBA" id="ARBA00023015"/>
    </source>
</evidence>
<dbReference type="GO" id="GO:0003677">
    <property type="term" value="F:DNA binding"/>
    <property type="evidence" value="ECO:0007669"/>
    <property type="project" value="UniProtKB-KW"/>
</dbReference>
<dbReference type="InterPro" id="IPR000792">
    <property type="entry name" value="Tscrpt_reg_LuxR_C"/>
</dbReference>
<name>A0A1I4DXC0_9ACTN</name>